<protein>
    <recommendedName>
        <fullName evidence="4">RING-type domain-containing protein</fullName>
    </recommendedName>
</protein>
<dbReference type="GeneID" id="19237947"/>
<dbReference type="GO" id="GO:0006511">
    <property type="term" value="P:ubiquitin-dependent protein catabolic process"/>
    <property type="evidence" value="ECO:0007669"/>
    <property type="project" value="TreeGrafter"/>
</dbReference>
<dbReference type="HOGENOM" id="CLU_027981_0_0_1"/>
<dbReference type="EMBL" id="KE721112">
    <property type="protein sequence ID" value="ERF72107.1"/>
    <property type="molecule type" value="Genomic_DNA"/>
</dbReference>
<feature type="domain" description="RING-type" evidence="4">
    <location>
        <begin position="337"/>
        <end position="380"/>
    </location>
</feature>
<dbReference type="PROSITE" id="PS50089">
    <property type="entry name" value="ZF_RING_2"/>
    <property type="match status" value="1"/>
</dbReference>
<keyword evidence="1" id="KW-0479">Metal-binding</keyword>
<feature type="compositionally biased region" description="Basic and acidic residues" evidence="2">
    <location>
        <begin position="442"/>
        <end position="451"/>
    </location>
</feature>
<keyword evidence="1" id="KW-0862">Zinc</keyword>
<feature type="compositionally biased region" description="Low complexity" evidence="2">
    <location>
        <begin position="480"/>
        <end position="513"/>
    </location>
</feature>
<reference evidence="6" key="1">
    <citation type="journal article" date="2014" name="BMC Genomics">
        <title>Genome characteristics reveal the impact of lichenization on lichen-forming fungus Endocarpon pusillum Hedwig (Verrucariales, Ascomycota).</title>
        <authorList>
            <person name="Wang Y.-Y."/>
            <person name="Liu B."/>
            <person name="Zhang X.-Y."/>
            <person name="Zhou Q.-M."/>
            <person name="Zhang T."/>
            <person name="Li H."/>
            <person name="Yu Y.-F."/>
            <person name="Zhang X.-L."/>
            <person name="Hao X.-Y."/>
            <person name="Wang M."/>
            <person name="Wang L."/>
            <person name="Wei J.-C."/>
        </authorList>
    </citation>
    <scope>NUCLEOTIDE SEQUENCE [LARGE SCALE GENOMIC DNA]</scope>
    <source>
        <strain evidence="6">Z07020 / HMAS-L-300199</strain>
    </source>
</reference>
<dbReference type="InterPro" id="IPR001841">
    <property type="entry name" value="Znf_RING"/>
</dbReference>
<dbReference type="OrthoDB" id="21204at2759"/>
<gene>
    <name evidence="5" type="ORF">EPUS_02898</name>
</gene>
<dbReference type="InterPro" id="IPR051826">
    <property type="entry name" value="E3_ubiquitin-ligase_domain"/>
</dbReference>
<keyword evidence="3" id="KW-0472">Membrane</keyword>
<dbReference type="Pfam" id="PF13639">
    <property type="entry name" value="zf-RING_2"/>
    <property type="match status" value="1"/>
</dbReference>
<dbReference type="AlphaFoldDB" id="U1G480"/>
<evidence type="ECO:0000259" key="4">
    <source>
        <dbReference type="PROSITE" id="PS50089"/>
    </source>
</evidence>
<dbReference type="GO" id="GO:0061630">
    <property type="term" value="F:ubiquitin protein ligase activity"/>
    <property type="evidence" value="ECO:0007669"/>
    <property type="project" value="TreeGrafter"/>
</dbReference>
<dbReference type="SMART" id="SM00184">
    <property type="entry name" value="RING"/>
    <property type="match status" value="1"/>
</dbReference>
<feature type="region of interest" description="Disordered" evidence="2">
    <location>
        <begin position="301"/>
        <end position="329"/>
    </location>
</feature>
<dbReference type="eggNOG" id="KOG0800">
    <property type="taxonomic scope" value="Eukaryota"/>
</dbReference>
<proteinExistence type="predicted"/>
<evidence type="ECO:0000256" key="1">
    <source>
        <dbReference type="PROSITE-ProRule" id="PRU00175"/>
    </source>
</evidence>
<keyword evidence="3" id="KW-1133">Transmembrane helix</keyword>
<evidence type="ECO:0000256" key="3">
    <source>
        <dbReference type="SAM" id="Phobius"/>
    </source>
</evidence>
<keyword evidence="6" id="KW-1185">Reference proteome</keyword>
<evidence type="ECO:0000256" key="2">
    <source>
        <dbReference type="SAM" id="MobiDB-lite"/>
    </source>
</evidence>
<feature type="region of interest" description="Disordered" evidence="2">
    <location>
        <begin position="440"/>
        <end position="523"/>
    </location>
</feature>
<dbReference type="GO" id="GO:0005737">
    <property type="term" value="C:cytoplasm"/>
    <property type="evidence" value="ECO:0007669"/>
    <property type="project" value="TreeGrafter"/>
</dbReference>
<keyword evidence="1" id="KW-0863">Zinc-finger</keyword>
<dbReference type="GO" id="GO:0008270">
    <property type="term" value="F:zinc ion binding"/>
    <property type="evidence" value="ECO:0007669"/>
    <property type="project" value="UniProtKB-KW"/>
</dbReference>
<organism evidence="5 6">
    <name type="scientific">Endocarpon pusillum (strain Z07020 / HMAS-L-300199)</name>
    <name type="common">Lichen-forming fungus</name>
    <dbReference type="NCBI Taxonomy" id="1263415"/>
    <lineage>
        <taxon>Eukaryota</taxon>
        <taxon>Fungi</taxon>
        <taxon>Dikarya</taxon>
        <taxon>Ascomycota</taxon>
        <taxon>Pezizomycotina</taxon>
        <taxon>Eurotiomycetes</taxon>
        <taxon>Chaetothyriomycetidae</taxon>
        <taxon>Verrucariales</taxon>
        <taxon>Verrucariaceae</taxon>
        <taxon>Endocarpon</taxon>
    </lineage>
</organism>
<dbReference type="SUPFAM" id="SSF57850">
    <property type="entry name" value="RING/U-box"/>
    <property type="match status" value="1"/>
</dbReference>
<dbReference type="PANTHER" id="PTHR22765:SF416">
    <property type="entry name" value="E3 UBIQUITIN-PROTEIN LIGASE GODZILLA"/>
    <property type="match status" value="1"/>
</dbReference>
<dbReference type="PANTHER" id="PTHR22765">
    <property type="entry name" value="RING FINGER AND PROTEASE ASSOCIATED DOMAIN-CONTAINING"/>
    <property type="match status" value="1"/>
</dbReference>
<accession>U1G480</accession>
<evidence type="ECO:0000313" key="5">
    <source>
        <dbReference type="EMBL" id="ERF72107.1"/>
    </source>
</evidence>
<dbReference type="CDD" id="cd16454">
    <property type="entry name" value="RING-H2_PA-TM-RING"/>
    <property type="match status" value="1"/>
</dbReference>
<dbReference type="Gene3D" id="3.30.40.10">
    <property type="entry name" value="Zinc/RING finger domain, C3HC4 (zinc finger)"/>
    <property type="match status" value="1"/>
</dbReference>
<feature type="transmembrane region" description="Helical" evidence="3">
    <location>
        <begin position="228"/>
        <end position="252"/>
    </location>
</feature>
<sequence length="579" mass="63974">MTAMYWDAFTVVLPQPVQVYAQSADLVPSNISFRVDGNSTISTLSDRGAQISPEGMVQGLLYVPNLNASDPCADLSSQFLPQNVTRRANIPSVERYALVAVAPWVSDHPECALAYMRATQADSSAGLFFFPTRPNAAFAAPVWDTPDWGVNASTWNDWVLGAEFPIWAIPPDSGATLVQELGKYSGNVSDAPFSSELARVHPPTDAARLLARVALNTSRDSNPVLGRLWVFAILVLAILCVVTGLTSLIMHINQRRMRRDLRRRIGNGEVDLEILGIKRQKVPQKLLDKMPLYVYTSKLAPTTSPTKETTPTSTQGSSLTQRKNLPKRDVPFSQTTCPICLDDFEHDETVVRELPCQHIFHPECVDEFLRTNSSLCPMCKKSALPTGYCPENITTSMVRRERALRRMRELGTDSSPLSSMLPASVQRFLPGWLLRARLRPRQGAERRDRQGYRPNRLTRPDRPQRGTPTIDTPLPTSLGPAHTTDTAASPSPAAGVGADLEMGTLTSNSNPTTSPDPLPLPTLEDLPPEIQALSPEERREWGRQRLAATLPPTAEPAVEEIPATSMGWFRRGWKRLFPS</sequence>
<dbReference type="RefSeq" id="XP_007802176.1">
    <property type="nucleotide sequence ID" value="XM_007803985.1"/>
</dbReference>
<evidence type="ECO:0000313" key="6">
    <source>
        <dbReference type="Proteomes" id="UP000019373"/>
    </source>
</evidence>
<feature type="compositionally biased region" description="Low complexity" evidence="2">
    <location>
        <begin position="301"/>
        <end position="314"/>
    </location>
</feature>
<dbReference type="Proteomes" id="UP000019373">
    <property type="component" value="Unassembled WGS sequence"/>
</dbReference>
<keyword evidence="3" id="KW-0812">Transmembrane</keyword>
<name>U1G480_ENDPU</name>
<dbReference type="InterPro" id="IPR013083">
    <property type="entry name" value="Znf_RING/FYVE/PHD"/>
</dbReference>